<organism evidence="1 2">
    <name type="scientific">Catharanthus roseus</name>
    <name type="common">Madagascar periwinkle</name>
    <name type="synonym">Vinca rosea</name>
    <dbReference type="NCBI Taxonomy" id="4058"/>
    <lineage>
        <taxon>Eukaryota</taxon>
        <taxon>Viridiplantae</taxon>
        <taxon>Streptophyta</taxon>
        <taxon>Embryophyta</taxon>
        <taxon>Tracheophyta</taxon>
        <taxon>Spermatophyta</taxon>
        <taxon>Magnoliopsida</taxon>
        <taxon>eudicotyledons</taxon>
        <taxon>Gunneridae</taxon>
        <taxon>Pentapetalae</taxon>
        <taxon>asterids</taxon>
        <taxon>lamiids</taxon>
        <taxon>Gentianales</taxon>
        <taxon>Apocynaceae</taxon>
        <taxon>Rauvolfioideae</taxon>
        <taxon>Vinceae</taxon>
        <taxon>Catharanthinae</taxon>
        <taxon>Catharanthus</taxon>
    </lineage>
</organism>
<keyword evidence="2" id="KW-1185">Reference proteome</keyword>
<comment type="caution">
    <text evidence="1">The sequence shown here is derived from an EMBL/GenBank/DDBJ whole genome shotgun (WGS) entry which is preliminary data.</text>
</comment>
<sequence>MAGGQRNYSVNPNDYKLLEEVGYGASATVYRAIYLPSNEVVAVKCLDLDRCNSNLDDIRREAQTMSLIDHPNLIRAYCSFVVDHNLWVVMPFMAEGSCLHLMKIAYPDGFEESAIGSILKETLKALEYLHRHGHIHRDVKAGNILLDSNGEVKLADFGVSACMFDRGDRQRSRNTFVGTPCWMAPEVLQPGSGYDFKADIWSFGITALELAHGHAPFSKYPPMKVLLMTIQNAPPGLDYDRDKKFSKSFKEMVAMCLVKDQTKRPTAEKLLKHSFFKNAKPPELSVKKLFADLPPLWNRVKALQIKDAAQLALKKMPSAEQEALSQSEYQRGVSAWNFDIEDLKFQASLVQEEDEIQEIKEESESLNVNKKDTSSWAPALGKSSSVNAIFGDKMNGYAKAAAEYQAKDSKVLESDFIESDNQGKPGFKKNGLKTELPPPGSEKDLQTSKTRTQTGRTRQTQSGPLMPGVVVGQSVPARNLERSEFENQQPVERGQQVRRAPSFSGPLMLPNRASANSLSAPIKSSGGFRDSSDDKSKANLVQIKGRFSVTSENVDLVKDIPLCTVPRRSSQGSPLRKSASVGDWIFDSKQMPSSVPHKEIGNSNIPASILMPHLQNLFQQTSIQQDLIMSLLNSLQPSEVADASQNGKFPRNSENNGSADAAVTERERLLLLKISELQARMNNLTDELTTEKLKYMQLQQRITVVSGREEDSDRREGDS</sequence>
<protein>
    <submittedName>
        <fullName evidence="1">Uncharacterized protein</fullName>
    </submittedName>
</protein>
<name>A0ACC0A7T9_CATRO</name>
<evidence type="ECO:0000313" key="1">
    <source>
        <dbReference type="EMBL" id="KAI5656249.1"/>
    </source>
</evidence>
<proteinExistence type="predicted"/>
<reference evidence="2" key="1">
    <citation type="journal article" date="2023" name="Nat. Plants">
        <title>Single-cell RNA sequencing provides a high-resolution roadmap for understanding the multicellular compartmentation of specialized metabolism.</title>
        <authorList>
            <person name="Sun S."/>
            <person name="Shen X."/>
            <person name="Li Y."/>
            <person name="Li Y."/>
            <person name="Wang S."/>
            <person name="Li R."/>
            <person name="Zhang H."/>
            <person name="Shen G."/>
            <person name="Guo B."/>
            <person name="Wei J."/>
            <person name="Xu J."/>
            <person name="St-Pierre B."/>
            <person name="Chen S."/>
            <person name="Sun C."/>
        </authorList>
    </citation>
    <scope>NUCLEOTIDE SEQUENCE [LARGE SCALE GENOMIC DNA]</scope>
</reference>
<gene>
    <name evidence="1" type="ORF">M9H77_25042</name>
</gene>
<dbReference type="EMBL" id="CM044706">
    <property type="protein sequence ID" value="KAI5656249.1"/>
    <property type="molecule type" value="Genomic_DNA"/>
</dbReference>
<evidence type="ECO:0000313" key="2">
    <source>
        <dbReference type="Proteomes" id="UP001060085"/>
    </source>
</evidence>
<dbReference type="Proteomes" id="UP001060085">
    <property type="component" value="Linkage Group LG06"/>
</dbReference>
<accession>A0ACC0A7T9</accession>